<protein>
    <submittedName>
        <fullName evidence="2">Uroporphyrinogen decarboxylase</fullName>
    </submittedName>
</protein>
<dbReference type="InterPro" id="IPR038071">
    <property type="entry name" value="UROD/MetE-like_sf"/>
</dbReference>
<dbReference type="GO" id="GO:0004853">
    <property type="term" value="F:uroporphyrinogen decarboxylase activity"/>
    <property type="evidence" value="ECO:0007669"/>
    <property type="project" value="InterPro"/>
</dbReference>
<name>A0A7C2K1C9_UNCW3</name>
<dbReference type="EMBL" id="DSOL01000118">
    <property type="protein sequence ID" value="HEN27806.1"/>
    <property type="molecule type" value="Genomic_DNA"/>
</dbReference>
<accession>A0A7C2K1C9</accession>
<sequence>MASLNRFLDAVLFRKEPDRVPVFITGTFLVPYIYKLTPYEAMYDYEKVIKVHLNFLEDFDPDYAISPGSINFGKILELIGFKQYKWPGHGVPPSSVYQYVENIYMEAEEYQWLINNPSDFWLRAYLPRTCKIFEPFKTLSPFTDLWEIILYPSFFVPFGSEVFQETLMQISRAGREALLWTQKMREFSQQAKAMGYPLLTGGVTKAPFDIIADTLRGTKEALLDMYRRPELLKRALEVLTPLAISQGVRGANLSNSPIVFIPLHKGCDEFMSDAQFRTFYWPSFKNLIEGLVEEGCIPYIFAEGSFEKRLEYFRELPEKSCFIRFEKTNMEID</sequence>
<dbReference type="InterPro" id="IPR000257">
    <property type="entry name" value="Uroporphyrinogen_deCOase"/>
</dbReference>
<dbReference type="Pfam" id="PF01208">
    <property type="entry name" value="URO-D"/>
    <property type="match status" value="1"/>
</dbReference>
<organism evidence="2">
    <name type="scientific">candidate division WOR-3 bacterium</name>
    <dbReference type="NCBI Taxonomy" id="2052148"/>
    <lineage>
        <taxon>Bacteria</taxon>
        <taxon>Bacteria division WOR-3</taxon>
    </lineage>
</organism>
<dbReference type="SUPFAM" id="SSF51726">
    <property type="entry name" value="UROD/MetE-like"/>
    <property type="match status" value="1"/>
</dbReference>
<gene>
    <name evidence="2" type="ORF">ENQ77_03935</name>
</gene>
<evidence type="ECO:0000259" key="1">
    <source>
        <dbReference type="Pfam" id="PF01208"/>
    </source>
</evidence>
<evidence type="ECO:0000313" key="2">
    <source>
        <dbReference type="EMBL" id="HEN27806.1"/>
    </source>
</evidence>
<dbReference type="Gene3D" id="3.20.20.210">
    <property type="match status" value="1"/>
</dbReference>
<dbReference type="GO" id="GO:0006779">
    <property type="term" value="P:porphyrin-containing compound biosynthetic process"/>
    <property type="evidence" value="ECO:0007669"/>
    <property type="project" value="InterPro"/>
</dbReference>
<reference evidence="2" key="1">
    <citation type="journal article" date="2020" name="mSystems">
        <title>Genome- and Community-Level Interaction Insights into Carbon Utilization and Element Cycling Functions of Hydrothermarchaeota in Hydrothermal Sediment.</title>
        <authorList>
            <person name="Zhou Z."/>
            <person name="Liu Y."/>
            <person name="Xu W."/>
            <person name="Pan J."/>
            <person name="Luo Z.H."/>
            <person name="Li M."/>
        </authorList>
    </citation>
    <scope>NUCLEOTIDE SEQUENCE [LARGE SCALE GENOMIC DNA]</scope>
    <source>
        <strain evidence="2">SpSt-34</strain>
    </source>
</reference>
<dbReference type="AlphaFoldDB" id="A0A7C2K1C9"/>
<feature type="domain" description="Uroporphyrinogen decarboxylase (URO-D)" evidence="1">
    <location>
        <begin position="200"/>
        <end position="316"/>
    </location>
</feature>
<comment type="caution">
    <text evidence="2">The sequence shown here is derived from an EMBL/GenBank/DDBJ whole genome shotgun (WGS) entry which is preliminary data.</text>
</comment>
<proteinExistence type="predicted"/>